<feature type="transmembrane region" description="Helical" evidence="6">
    <location>
        <begin position="336"/>
        <end position="358"/>
    </location>
</feature>
<evidence type="ECO:0000256" key="6">
    <source>
        <dbReference type="SAM" id="Phobius"/>
    </source>
</evidence>
<organism evidence="8 9">
    <name type="scientific">Lancefieldella parvula</name>
    <dbReference type="NCBI Taxonomy" id="1382"/>
    <lineage>
        <taxon>Bacteria</taxon>
        <taxon>Bacillati</taxon>
        <taxon>Actinomycetota</taxon>
        <taxon>Coriobacteriia</taxon>
        <taxon>Coriobacteriales</taxon>
        <taxon>Atopobiaceae</taxon>
        <taxon>Lancefieldella</taxon>
    </lineage>
</organism>
<evidence type="ECO:0000256" key="3">
    <source>
        <dbReference type="ARBA" id="ARBA00022692"/>
    </source>
</evidence>
<feature type="transmembrane region" description="Helical" evidence="6">
    <location>
        <begin position="429"/>
        <end position="452"/>
    </location>
</feature>
<keyword evidence="3 6" id="KW-0812">Transmembrane</keyword>
<dbReference type="EMBL" id="CP097092">
    <property type="protein sequence ID" value="UQF78359.1"/>
    <property type="molecule type" value="Genomic_DNA"/>
</dbReference>
<sequence length="461" mass="50634">MNLLIKIVVGNVRRNLSDFGVYFAALATGACLMYSYAASGDYLFALVNDESVRSLFVAEAKYSLAFGILPFLVFLNVTSYANKFLIRRRLPEFALYEFAGLEKKDVISILRYETILVSGSALIGGIVVGIAISPFVEMIVSWSYALPMKFVVVASPLGAIVTTIIFFITMLVLSRGSKRILKKSTLLQMMSAKKENDSSKPLSISRAIFDACIGVLLLAIVYVVCAQAPFAFIGFMIPFGACAIFGSFFVFRSTLVLLPRVLKKIPGIWYRGLNAFSVRQAEGVARNASKAMTCSAALSSVGMCMFVFAVVLRTQIFEVISSQDMSASDVSGPFGVIVFTCSFYAVVLLVFSSVILAVQQLSLAADNKERYYKLYELGASREILSKSLLTGVLCNFLFPGIFTVIHAIFGLNVIRFMSVEMFQTAIEPSIWPVALLTLFGFVVYFFITYIGAKKNALSMHI</sequence>
<dbReference type="PROSITE" id="PS51257">
    <property type="entry name" value="PROKAR_LIPOPROTEIN"/>
    <property type="match status" value="1"/>
</dbReference>
<dbReference type="Proteomes" id="UP000831562">
    <property type="component" value="Chromosome"/>
</dbReference>
<evidence type="ECO:0000256" key="1">
    <source>
        <dbReference type="ARBA" id="ARBA00004651"/>
    </source>
</evidence>
<feature type="transmembrane region" description="Helical" evidence="6">
    <location>
        <begin position="388"/>
        <end position="409"/>
    </location>
</feature>
<evidence type="ECO:0000256" key="4">
    <source>
        <dbReference type="ARBA" id="ARBA00022989"/>
    </source>
</evidence>
<feature type="transmembrane region" description="Helical" evidence="6">
    <location>
        <begin position="148"/>
        <end position="173"/>
    </location>
</feature>
<dbReference type="Pfam" id="PF02687">
    <property type="entry name" value="FtsX"/>
    <property type="match status" value="1"/>
</dbReference>
<feature type="transmembrane region" description="Helical" evidence="6">
    <location>
        <begin position="64"/>
        <end position="81"/>
    </location>
</feature>
<reference evidence="8" key="1">
    <citation type="submission" date="2022-05" db="EMBL/GenBank/DDBJ databases">
        <title>Using nanopore sequencing to obtain complete genomes from saliva samples.</title>
        <authorList>
            <person name="Baker J.L."/>
        </authorList>
    </citation>
    <scope>NUCLEOTIDE SEQUENCE</scope>
    <source>
        <strain evidence="8">JCVI-JB-Lp32</strain>
    </source>
</reference>
<feature type="transmembrane region" description="Helical" evidence="6">
    <location>
        <begin position="296"/>
        <end position="316"/>
    </location>
</feature>
<keyword evidence="2" id="KW-1003">Cell membrane</keyword>
<dbReference type="PANTHER" id="PTHR46795:SF3">
    <property type="entry name" value="ABC TRANSPORTER PERMEASE"/>
    <property type="match status" value="1"/>
</dbReference>
<feature type="transmembrane region" description="Helical" evidence="6">
    <location>
        <begin position="230"/>
        <end position="251"/>
    </location>
</feature>
<evidence type="ECO:0000313" key="9">
    <source>
        <dbReference type="Proteomes" id="UP000831562"/>
    </source>
</evidence>
<dbReference type="GO" id="GO:0005886">
    <property type="term" value="C:plasma membrane"/>
    <property type="evidence" value="ECO:0007669"/>
    <property type="project" value="UniProtKB-SubCell"/>
</dbReference>
<feature type="domain" description="ABC3 transporter permease C-terminal" evidence="7">
    <location>
        <begin position="71"/>
        <end position="175"/>
    </location>
</feature>
<feature type="transmembrane region" description="Helical" evidence="6">
    <location>
        <begin position="114"/>
        <end position="136"/>
    </location>
</feature>
<keyword evidence="5 6" id="KW-0472">Membrane</keyword>
<dbReference type="InterPro" id="IPR003838">
    <property type="entry name" value="ABC3_permease_C"/>
</dbReference>
<dbReference type="AlphaFoldDB" id="A0A9E7AKA0"/>
<comment type="subcellular location">
    <subcellularLocation>
        <location evidence="1">Cell membrane</location>
        <topology evidence="1">Multi-pass membrane protein</topology>
    </subcellularLocation>
</comment>
<evidence type="ECO:0000259" key="7">
    <source>
        <dbReference type="Pfam" id="PF02687"/>
    </source>
</evidence>
<feature type="transmembrane region" description="Helical" evidence="6">
    <location>
        <begin position="207"/>
        <end position="224"/>
    </location>
</feature>
<dbReference type="PANTHER" id="PTHR46795">
    <property type="entry name" value="ABC TRANSPORTER PERMEASE-RELATED-RELATED"/>
    <property type="match status" value="1"/>
</dbReference>
<keyword evidence="4 6" id="KW-1133">Transmembrane helix</keyword>
<protein>
    <submittedName>
        <fullName evidence="8">ABC transporter permease</fullName>
    </submittedName>
</protein>
<evidence type="ECO:0000313" key="8">
    <source>
        <dbReference type="EMBL" id="UQF78359.1"/>
    </source>
</evidence>
<dbReference type="InterPro" id="IPR052536">
    <property type="entry name" value="ABC-4_Integral_Memb_Prot"/>
</dbReference>
<name>A0A9E7AKA0_9ACTN</name>
<gene>
    <name evidence="8" type="ORF">M3I19_01290</name>
</gene>
<evidence type="ECO:0000256" key="2">
    <source>
        <dbReference type="ARBA" id="ARBA00022475"/>
    </source>
</evidence>
<evidence type="ECO:0000256" key="5">
    <source>
        <dbReference type="ARBA" id="ARBA00023136"/>
    </source>
</evidence>
<feature type="transmembrane region" description="Helical" evidence="6">
    <location>
        <begin position="21"/>
        <end position="44"/>
    </location>
</feature>
<proteinExistence type="predicted"/>
<accession>A0A9E7AKA0</accession>